<dbReference type="AlphaFoldDB" id="A0A0K2TIK7"/>
<name>A0A0K2TIK7_LEPSM</name>
<feature type="non-terminal residue" evidence="1">
    <location>
        <position position="90"/>
    </location>
</feature>
<sequence length="90" mass="10140">MKRRRPSLQFQIDPTVLSFKVFLVLFNDPTSDCLPESSQWVVAPQPTTSSSDTSWAITKWKSLILPSIKQILVCQSQNGRNGPCSWPSKC</sequence>
<proteinExistence type="predicted"/>
<dbReference type="EMBL" id="HACA01008413">
    <property type="protein sequence ID" value="CDW25774.1"/>
    <property type="molecule type" value="Transcribed_RNA"/>
</dbReference>
<reference evidence="1" key="1">
    <citation type="submission" date="2014-05" db="EMBL/GenBank/DDBJ databases">
        <authorList>
            <person name="Chronopoulou M."/>
        </authorList>
    </citation>
    <scope>NUCLEOTIDE SEQUENCE</scope>
    <source>
        <tissue evidence="1">Whole organism</tissue>
    </source>
</reference>
<evidence type="ECO:0000313" key="1">
    <source>
        <dbReference type="EMBL" id="CDW25774.1"/>
    </source>
</evidence>
<protein>
    <submittedName>
        <fullName evidence="1">Uncharacterized protein</fullName>
    </submittedName>
</protein>
<organism evidence="1">
    <name type="scientific">Lepeophtheirus salmonis</name>
    <name type="common">Salmon louse</name>
    <name type="synonym">Caligus salmonis</name>
    <dbReference type="NCBI Taxonomy" id="72036"/>
    <lineage>
        <taxon>Eukaryota</taxon>
        <taxon>Metazoa</taxon>
        <taxon>Ecdysozoa</taxon>
        <taxon>Arthropoda</taxon>
        <taxon>Crustacea</taxon>
        <taxon>Multicrustacea</taxon>
        <taxon>Hexanauplia</taxon>
        <taxon>Copepoda</taxon>
        <taxon>Siphonostomatoida</taxon>
        <taxon>Caligidae</taxon>
        <taxon>Lepeophtheirus</taxon>
    </lineage>
</organism>
<accession>A0A0K2TIK7</accession>